<feature type="domain" description="DNA mismatch repair proteins mutS family" evidence="5">
    <location>
        <begin position="391"/>
        <end position="576"/>
    </location>
</feature>
<keyword evidence="3" id="KW-0238">DNA-binding</keyword>
<dbReference type="SMART" id="SM00534">
    <property type="entry name" value="MUTSac"/>
    <property type="match status" value="1"/>
</dbReference>
<dbReference type="GO" id="GO:0140664">
    <property type="term" value="F:ATP-dependent DNA damage sensor activity"/>
    <property type="evidence" value="ECO:0007669"/>
    <property type="project" value="InterPro"/>
</dbReference>
<evidence type="ECO:0000313" key="7">
    <source>
        <dbReference type="Proteomes" id="UP000013523"/>
    </source>
</evidence>
<feature type="transmembrane region" description="Helical" evidence="4">
    <location>
        <begin position="31"/>
        <end position="52"/>
    </location>
</feature>
<evidence type="ECO:0000256" key="3">
    <source>
        <dbReference type="ARBA" id="ARBA00023125"/>
    </source>
</evidence>
<dbReference type="InterPro" id="IPR000432">
    <property type="entry name" value="DNA_mismatch_repair_MutS_C"/>
</dbReference>
<keyword evidence="2" id="KW-0067">ATP-binding</keyword>
<dbReference type="Gene3D" id="1.10.1420.10">
    <property type="match status" value="1"/>
</dbReference>
<evidence type="ECO:0000256" key="1">
    <source>
        <dbReference type="ARBA" id="ARBA00022741"/>
    </source>
</evidence>
<dbReference type="SUPFAM" id="SSF52540">
    <property type="entry name" value="P-loop containing nucleoside triphosphate hydrolases"/>
    <property type="match status" value="1"/>
</dbReference>
<feature type="transmembrane region" description="Helical" evidence="4">
    <location>
        <begin position="215"/>
        <end position="231"/>
    </location>
</feature>
<feature type="transmembrane region" description="Helical" evidence="4">
    <location>
        <begin position="191"/>
        <end position="209"/>
    </location>
</feature>
<name>R4KA70_CLOPA</name>
<keyword evidence="7" id="KW-1185">Reference proteome</keyword>
<keyword evidence="4" id="KW-0812">Transmembrane</keyword>
<keyword evidence="4" id="KW-0472">Membrane</keyword>
<dbReference type="SUPFAM" id="SSF48334">
    <property type="entry name" value="DNA repair protein MutS, domain III"/>
    <property type="match status" value="1"/>
</dbReference>
<dbReference type="InterPro" id="IPR027417">
    <property type="entry name" value="P-loop_NTPase"/>
</dbReference>
<protein>
    <submittedName>
        <fullName evidence="6">Mismatch repair ATPase (MutS family)</fullName>
    </submittedName>
</protein>
<dbReference type="Pfam" id="PF00488">
    <property type="entry name" value="MutS_V"/>
    <property type="match status" value="1"/>
</dbReference>
<sequence length="581" mass="67425">MDEQFANFLTNILILIAIFIAAVLINQAIRINYIYLVGLIPLIFIIFMIFYVRKKLVLEGLYQTFIKEWGEKVDRKRNLKKIRSVFDYMSEEREDEFYLDDQTWSDLTMDEIYKQMDRTLSSPGEELLYKILRTPLFKEEDLKKRNEIINLFQEDKKFREEAGMYLLKLNKKKMNDVPDLLWNDIDADTRLRPVCMIMAIVPVVSLIAFLVTRNIGPLFIILISLVVNYILHNNIKKKITTYVSCIGYLNAIIVTASDISKLDNEKFKEYKDLLGELSKKVFLIVKRSVGVGRIEGLDQTGIMEILYAVLLFEENQFFSCINLIKKYQEDLKKIYVTIGEIDALLSIGAYRQGLKNYFHPEFTSEDRYLEARDLVHPLIEEAVSNSISIKEKGIILTGSNMSGKSTFLRTIGVNAVLAQSIYITTASYYKASFFKIMTSISPEDNIMGGKSYYFREAEALLRIIEEGGEDYSLLCIIDEIFRGTNPVERINASIEILRYLEVHNSLAVVATHDIELTDMLKDKYNLFYFTEDIDKAGMVFDYKLKEGVCRTRNAVKLLKFLNYPKEIVERTNRRIEESSKV</sequence>
<organism evidence="6 7">
    <name type="scientific">Clostridium pasteurianum BC1</name>
    <dbReference type="NCBI Taxonomy" id="86416"/>
    <lineage>
        <taxon>Bacteria</taxon>
        <taxon>Bacillati</taxon>
        <taxon>Bacillota</taxon>
        <taxon>Clostridia</taxon>
        <taxon>Eubacteriales</taxon>
        <taxon>Clostridiaceae</taxon>
        <taxon>Clostridium</taxon>
    </lineage>
</organism>
<dbReference type="AlphaFoldDB" id="R4KA70"/>
<dbReference type="RefSeq" id="WP_015617744.1">
    <property type="nucleotide sequence ID" value="NC_021182.1"/>
</dbReference>
<dbReference type="InterPro" id="IPR036187">
    <property type="entry name" value="DNA_mismatch_repair_MutS_sf"/>
</dbReference>
<dbReference type="eggNOG" id="COG0249">
    <property type="taxonomic scope" value="Bacteria"/>
</dbReference>
<dbReference type="GO" id="GO:0005524">
    <property type="term" value="F:ATP binding"/>
    <property type="evidence" value="ECO:0007669"/>
    <property type="project" value="UniProtKB-KW"/>
</dbReference>
<accession>R4KA70</accession>
<dbReference type="OrthoDB" id="9802448at2"/>
<dbReference type="GO" id="GO:0005829">
    <property type="term" value="C:cytosol"/>
    <property type="evidence" value="ECO:0007669"/>
    <property type="project" value="TreeGrafter"/>
</dbReference>
<gene>
    <name evidence="6" type="ORF">Clopa_4795</name>
</gene>
<evidence type="ECO:0000256" key="4">
    <source>
        <dbReference type="SAM" id="Phobius"/>
    </source>
</evidence>
<dbReference type="KEGG" id="cpas:Clopa_4795"/>
<evidence type="ECO:0000256" key="2">
    <source>
        <dbReference type="ARBA" id="ARBA00022840"/>
    </source>
</evidence>
<proteinExistence type="predicted"/>
<dbReference type="PANTHER" id="PTHR11361">
    <property type="entry name" value="DNA MISMATCH REPAIR PROTEIN MUTS FAMILY MEMBER"/>
    <property type="match status" value="1"/>
</dbReference>
<dbReference type="PATRIC" id="fig|86416.3.peg.4788"/>
<dbReference type="EMBL" id="CP003261">
    <property type="protein sequence ID" value="AGK99478.1"/>
    <property type="molecule type" value="Genomic_DNA"/>
</dbReference>
<dbReference type="GO" id="GO:0006298">
    <property type="term" value="P:mismatch repair"/>
    <property type="evidence" value="ECO:0007669"/>
    <property type="project" value="InterPro"/>
</dbReference>
<dbReference type="GO" id="GO:0030983">
    <property type="term" value="F:mismatched DNA binding"/>
    <property type="evidence" value="ECO:0007669"/>
    <property type="project" value="InterPro"/>
</dbReference>
<dbReference type="HOGENOM" id="CLU_030717_1_0_9"/>
<dbReference type="InterPro" id="IPR045076">
    <property type="entry name" value="MutS"/>
</dbReference>
<dbReference type="PANTHER" id="PTHR11361:SF152">
    <property type="entry name" value="DNA MISMATCH REPAIR PROTEIN"/>
    <property type="match status" value="1"/>
</dbReference>
<reference evidence="6 7" key="1">
    <citation type="submission" date="2012-01" db="EMBL/GenBank/DDBJ databases">
        <title>Complete sequence of chromosome of Clostridium pasteurianum BC1.</title>
        <authorList>
            <consortium name="US DOE Joint Genome Institute"/>
            <person name="Lucas S."/>
            <person name="Han J."/>
            <person name="Lapidus A."/>
            <person name="Cheng J.-F."/>
            <person name="Goodwin L."/>
            <person name="Pitluck S."/>
            <person name="Peters L."/>
            <person name="Mikhailova N."/>
            <person name="Teshima H."/>
            <person name="Detter J.C."/>
            <person name="Han C."/>
            <person name="Tapia R."/>
            <person name="Land M."/>
            <person name="Hauser L."/>
            <person name="Kyrpides N."/>
            <person name="Ivanova N."/>
            <person name="Pagani I."/>
            <person name="Dunn J."/>
            <person name="Taghavi S."/>
            <person name="Francis A."/>
            <person name="van der Lelie D."/>
            <person name="Woyke T."/>
        </authorList>
    </citation>
    <scope>NUCLEOTIDE SEQUENCE [LARGE SCALE GENOMIC DNA]</scope>
    <source>
        <strain evidence="6 7">BC1</strain>
    </source>
</reference>
<evidence type="ECO:0000259" key="5">
    <source>
        <dbReference type="SMART" id="SM00534"/>
    </source>
</evidence>
<keyword evidence="4" id="KW-1133">Transmembrane helix</keyword>
<keyword evidence="1" id="KW-0547">Nucleotide-binding</keyword>
<evidence type="ECO:0000313" key="6">
    <source>
        <dbReference type="EMBL" id="AGK99478.1"/>
    </source>
</evidence>
<dbReference type="Proteomes" id="UP000013523">
    <property type="component" value="Chromosome"/>
</dbReference>
<dbReference type="STRING" id="86416.Clopa_4795"/>
<dbReference type="Gene3D" id="3.40.50.300">
    <property type="entry name" value="P-loop containing nucleotide triphosphate hydrolases"/>
    <property type="match status" value="1"/>
</dbReference>
<feature type="transmembrane region" description="Helical" evidence="4">
    <location>
        <begin position="5"/>
        <end position="25"/>
    </location>
</feature>